<dbReference type="Gene3D" id="3.30.420.10">
    <property type="entry name" value="Ribonuclease H-like superfamily/Ribonuclease H"/>
    <property type="match status" value="1"/>
</dbReference>
<reference evidence="5" key="1">
    <citation type="journal article" date="2019" name="Plant Biotechnol. J.">
        <title>Genome sequencing of the Australian wild diploid species Gossypium australe highlights disease resistance and delayed gland morphogenesis.</title>
        <authorList>
            <person name="Cai Y."/>
            <person name="Cai X."/>
            <person name="Wang Q."/>
            <person name="Wang P."/>
            <person name="Zhang Y."/>
            <person name="Cai C."/>
            <person name="Xu Y."/>
            <person name="Wang K."/>
            <person name="Zhou Z."/>
            <person name="Wang C."/>
            <person name="Geng S."/>
            <person name="Li B."/>
            <person name="Dong Q."/>
            <person name="Hou Y."/>
            <person name="Wang H."/>
            <person name="Ai P."/>
            <person name="Liu Z."/>
            <person name="Yi F."/>
            <person name="Sun M."/>
            <person name="An G."/>
            <person name="Cheng J."/>
            <person name="Zhang Y."/>
            <person name="Shi Q."/>
            <person name="Xie Y."/>
            <person name="Shi X."/>
            <person name="Chang Y."/>
            <person name="Huang F."/>
            <person name="Chen Y."/>
            <person name="Hong S."/>
            <person name="Mi L."/>
            <person name="Sun Q."/>
            <person name="Zhang L."/>
            <person name="Zhou B."/>
            <person name="Peng R."/>
            <person name="Zhang X."/>
            <person name="Liu F."/>
        </authorList>
    </citation>
    <scope>NUCLEOTIDE SEQUENCE [LARGE SCALE GENOMIC DNA]</scope>
    <source>
        <strain evidence="5">cv. PA1801</strain>
    </source>
</reference>
<dbReference type="InterPro" id="IPR012337">
    <property type="entry name" value="RNaseH-like_sf"/>
</dbReference>
<proteinExistence type="predicted"/>
<dbReference type="GO" id="GO:0003676">
    <property type="term" value="F:nucleic acid binding"/>
    <property type="evidence" value="ECO:0007669"/>
    <property type="project" value="InterPro"/>
</dbReference>
<evidence type="ECO:0000256" key="1">
    <source>
        <dbReference type="ARBA" id="ARBA00022723"/>
    </source>
</evidence>
<dbReference type="EMBL" id="SMMG02000012">
    <property type="protein sequence ID" value="KAA3455411.1"/>
    <property type="molecule type" value="Genomic_DNA"/>
</dbReference>
<name>A0A5B6UBM4_9ROSI</name>
<organism evidence="4 5">
    <name type="scientific">Gossypium australe</name>
    <dbReference type="NCBI Taxonomy" id="47621"/>
    <lineage>
        <taxon>Eukaryota</taxon>
        <taxon>Viridiplantae</taxon>
        <taxon>Streptophyta</taxon>
        <taxon>Embryophyta</taxon>
        <taxon>Tracheophyta</taxon>
        <taxon>Spermatophyta</taxon>
        <taxon>Magnoliopsida</taxon>
        <taxon>eudicotyledons</taxon>
        <taxon>Gunneridae</taxon>
        <taxon>Pentapetalae</taxon>
        <taxon>rosids</taxon>
        <taxon>malvids</taxon>
        <taxon>Malvales</taxon>
        <taxon>Malvaceae</taxon>
        <taxon>Malvoideae</taxon>
        <taxon>Gossypium</taxon>
    </lineage>
</organism>
<feature type="domain" description="Integrase catalytic" evidence="3">
    <location>
        <begin position="1"/>
        <end position="107"/>
    </location>
</feature>
<evidence type="ECO:0000313" key="5">
    <source>
        <dbReference type="Proteomes" id="UP000325315"/>
    </source>
</evidence>
<keyword evidence="5" id="KW-1185">Reference proteome</keyword>
<dbReference type="PANTHER" id="PTHR42648:SF28">
    <property type="entry name" value="TRANSPOSON-ENCODED PROTEIN WITH RIBONUCLEASE H-LIKE AND RETROVIRUS ZINC FINGER-LIKE DOMAINS"/>
    <property type="match status" value="1"/>
</dbReference>
<sequence>METQTGKRIKHIHTDNGGEYRSDQFVKICEDEGIIRHFTVKSTPQQNRVTKRMNRTLLEKVRCMLSNVGLDTEFWAKDITYACHLINRLPSTEIERKTPLEKSSGKSAIGYNSLYVFGFVAYYHVKEAMLDLKANKSVQDKVHYKARLMAKGYTQKEGIDYIEVFSLVVKHSSIRISLALVAQLDFELV</sequence>
<dbReference type="OrthoDB" id="1933590at2759"/>
<dbReference type="InterPro" id="IPR036397">
    <property type="entry name" value="RNaseH_sf"/>
</dbReference>
<keyword evidence="1" id="KW-0479">Metal-binding</keyword>
<evidence type="ECO:0000313" key="4">
    <source>
        <dbReference type="EMBL" id="KAA3455411.1"/>
    </source>
</evidence>
<dbReference type="GO" id="GO:0016787">
    <property type="term" value="F:hydrolase activity"/>
    <property type="evidence" value="ECO:0007669"/>
    <property type="project" value="UniProtKB-KW"/>
</dbReference>
<keyword evidence="2" id="KW-0378">Hydrolase</keyword>
<dbReference type="Proteomes" id="UP000325315">
    <property type="component" value="Unassembled WGS sequence"/>
</dbReference>
<dbReference type="InterPro" id="IPR001584">
    <property type="entry name" value="Integrase_cat-core"/>
</dbReference>
<dbReference type="SUPFAM" id="SSF53098">
    <property type="entry name" value="Ribonuclease H-like"/>
    <property type="match status" value="1"/>
</dbReference>
<dbReference type="GO" id="GO:0015074">
    <property type="term" value="P:DNA integration"/>
    <property type="evidence" value="ECO:0007669"/>
    <property type="project" value="InterPro"/>
</dbReference>
<dbReference type="InterPro" id="IPR013103">
    <property type="entry name" value="RVT_2"/>
</dbReference>
<accession>A0A5B6UBM4</accession>
<dbReference type="Pfam" id="PF07727">
    <property type="entry name" value="RVT_2"/>
    <property type="match status" value="1"/>
</dbReference>
<dbReference type="AlphaFoldDB" id="A0A5B6UBM4"/>
<comment type="caution">
    <text evidence="4">The sequence shown here is derived from an EMBL/GenBank/DDBJ whole genome shotgun (WGS) entry which is preliminary data.</text>
</comment>
<dbReference type="GO" id="GO:0046872">
    <property type="term" value="F:metal ion binding"/>
    <property type="evidence" value="ECO:0007669"/>
    <property type="project" value="UniProtKB-KW"/>
</dbReference>
<gene>
    <name evidence="4" type="ORF">EPI10_018447</name>
</gene>
<evidence type="ECO:0000259" key="3">
    <source>
        <dbReference type="PROSITE" id="PS50994"/>
    </source>
</evidence>
<dbReference type="PANTHER" id="PTHR42648">
    <property type="entry name" value="TRANSPOSASE, PUTATIVE-RELATED"/>
    <property type="match status" value="1"/>
</dbReference>
<dbReference type="PROSITE" id="PS50994">
    <property type="entry name" value="INTEGRASE"/>
    <property type="match status" value="1"/>
</dbReference>
<evidence type="ECO:0000256" key="2">
    <source>
        <dbReference type="ARBA" id="ARBA00022801"/>
    </source>
</evidence>
<protein>
    <submittedName>
        <fullName evidence="4">Retrovirus-related Pol polyprotein from transposon TNT 1-94</fullName>
    </submittedName>
</protein>
<dbReference type="InterPro" id="IPR039537">
    <property type="entry name" value="Retrotran_Ty1/copia-like"/>
</dbReference>